<evidence type="ECO:0000313" key="2">
    <source>
        <dbReference type="EMBL" id="SHG76598.1"/>
    </source>
</evidence>
<dbReference type="Proteomes" id="UP000184485">
    <property type="component" value="Unassembled WGS sequence"/>
</dbReference>
<keyword evidence="3" id="KW-1185">Reference proteome</keyword>
<sequence>MANGIVASYKSWLKYRQTCNELNRLTTRELDDLGIARGEISKVAKRSAGY</sequence>
<reference evidence="2 3" key="1">
    <citation type="submission" date="2016-11" db="EMBL/GenBank/DDBJ databases">
        <authorList>
            <person name="Jaros S."/>
            <person name="Januszkiewicz K."/>
            <person name="Wedrychowicz H."/>
        </authorList>
    </citation>
    <scope>NUCLEOTIDE SEQUENCE [LARGE SCALE GENOMIC DNA]</scope>
    <source>
        <strain evidence="2 3">DSM 19436</strain>
    </source>
</reference>
<dbReference type="RefSeq" id="WP_073058097.1">
    <property type="nucleotide sequence ID" value="NZ_FQUP01000007.1"/>
</dbReference>
<proteinExistence type="predicted"/>
<dbReference type="AlphaFoldDB" id="A0A1M5MGY1"/>
<organism evidence="2 3">
    <name type="scientific">Kaistia soli DSM 19436</name>
    <dbReference type="NCBI Taxonomy" id="1122133"/>
    <lineage>
        <taxon>Bacteria</taxon>
        <taxon>Pseudomonadati</taxon>
        <taxon>Pseudomonadota</taxon>
        <taxon>Alphaproteobacteria</taxon>
        <taxon>Hyphomicrobiales</taxon>
        <taxon>Kaistiaceae</taxon>
        <taxon>Kaistia</taxon>
    </lineage>
</organism>
<feature type="domain" description="YjiS-like" evidence="1">
    <location>
        <begin position="5"/>
        <end position="40"/>
    </location>
</feature>
<dbReference type="Pfam" id="PF06568">
    <property type="entry name" value="YjiS-like"/>
    <property type="match status" value="1"/>
</dbReference>
<dbReference type="OrthoDB" id="8244198at2"/>
<accession>A0A1M5MGY1</accession>
<evidence type="ECO:0000313" key="3">
    <source>
        <dbReference type="Proteomes" id="UP000184485"/>
    </source>
</evidence>
<dbReference type="EMBL" id="FQUP01000007">
    <property type="protein sequence ID" value="SHG76598.1"/>
    <property type="molecule type" value="Genomic_DNA"/>
</dbReference>
<protein>
    <recommendedName>
        <fullName evidence="1">YjiS-like domain-containing protein</fullName>
    </recommendedName>
</protein>
<dbReference type="InterPro" id="IPR009506">
    <property type="entry name" value="YjiS-like"/>
</dbReference>
<evidence type="ECO:0000259" key="1">
    <source>
        <dbReference type="Pfam" id="PF06568"/>
    </source>
</evidence>
<gene>
    <name evidence="2" type="ORF">SAMN02745157_4785</name>
</gene>
<name>A0A1M5MGY1_9HYPH</name>